<evidence type="ECO:0000256" key="1">
    <source>
        <dbReference type="SAM" id="Phobius"/>
    </source>
</evidence>
<feature type="transmembrane region" description="Helical" evidence="1">
    <location>
        <begin position="59"/>
        <end position="77"/>
    </location>
</feature>
<keyword evidence="1" id="KW-0472">Membrane</keyword>
<feature type="transmembrane region" description="Helical" evidence="1">
    <location>
        <begin position="84"/>
        <end position="102"/>
    </location>
</feature>
<feature type="transmembrane region" description="Helical" evidence="1">
    <location>
        <begin position="29"/>
        <end position="47"/>
    </location>
</feature>
<gene>
    <name evidence="2" type="ORF">DESAM_22419</name>
</gene>
<dbReference type="RefSeq" id="WP_015337286.1">
    <property type="nucleotide sequence ID" value="NC_020055.1"/>
</dbReference>
<dbReference type="EMBL" id="FO203522">
    <property type="protein sequence ID" value="CCO24686.1"/>
    <property type="molecule type" value="Genomic_DNA"/>
</dbReference>
<name>L0RGI6_9BACT</name>
<protein>
    <submittedName>
        <fullName evidence="2">Uncharacterized protein</fullName>
    </submittedName>
</protein>
<dbReference type="eggNOG" id="ENOG50306YG">
    <property type="taxonomic scope" value="Bacteria"/>
</dbReference>
<keyword evidence="1" id="KW-1133">Transmembrane helix</keyword>
<reference evidence="2 3" key="1">
    <citation type="submission" date="2012-10" db="EMBL/GenBank/DDBJ databases">
        <authorList>
            <person name="Genoscope - CEA"/>
        </authorList>
    </citation>
    <scope>NUCLEOTIDE SEQUENCE [LARGE SCALE GENOMIC DNA]</scope>
    <source>
        <strain evidence="3">AM13 / DSM 14728</strain>
    </source>
</reference>
<feature type="transmembrane region" description="Helical" evidence="1">
    <location>
        <begin position="6"/>
        <end position="22"/>
    </location>
</feature>
<dbReference type="Proteomes" id="UP000010808">
    <property type="component" value="Chromosome"/>
</dbReference>
<evidence type="ECO:0000313" key="3">
    <source>
        <dbReference type="Proteomes" id="UP000010808"/>
    </source>
</evidence>
<dbReference type="HOGENOM" id="CLU_1977896_0_0_7"/>
<sequence>MTQLILAGLTLLAIIGISIYAWKKGQSGFGVFFLLYSVISVIVYIVMIPDEMPFNIYDILGQIGVIICSAGIIYAHATGKRKIIYALPGLIVLGIAIAINIGKVPPPTTNATANGTSQTVIMGSNQTE</sequence>
<evidence type="ECO:0000313" key="2">
    <source>
        <dbReference type="EMBL" id="CCO24686.1"/>
    </source>
</evidence>
<accession>L0RGI6</accession>
<keyword evidence="3" id="KW-1185">Reference proteome</keyword>
<dbReference type="PATRIC" id="fig|1121451.3.peg.2634"/>
<proteinExistence type="predicted"/>
<dbReference type="OrthoDB" id="9554518at2"/>
<organism evidence="2 3">
    <name type="scientific">Maridesulfovibrio hydrothermalis AM13 = DSM 14728</name>
    <dbReference type="NCBI Taxonomy" id="1121451"/>
    <lineage>
        <taxon>Bacteria</taxon>
        <taxon>Pseudomonadati</taxon>
        <taxon>Thermodesulfobacteriota</taxon>
        <taxon>Desulfovibrionia</taxon>
        <taxon>Desulfovibrionales</taxon>
        <taxon>Desulfovibrionaceae</taxon>
        <taxon>Maridesulfovibrio</taxon>
    </lineage>
</organism>
<keyword evidence="1" id="KW-0812">Transmembrane</keyword>
<dbReference type="KEGG" id="dhy:DESAM_22419"/>
<dbReference type="AlphaFoldDB" id="L0RGI6"/>